<sequence length="156" mass="17864">MTSSSKRQKGVISLETAFLMPVFLAITLVFFDVSRLHLQYGLLEHAMRQSLRELLTENWSNNPLTSGKVKRMVEEHGYGFLDSVTVELIKFDSMDALLQVKEDEEEVDPIYRPSDPVYRVTATLTTELKFSPLGFFEPEKLKQTSTVIISQDLLFN</sequence>
<name>A0AAV2VNM8_9VIBR</name>
<comment type="caution">
    <text evidence="3">The sequence shown here is derived from an EMBL/GenBank/DDBJ whole genome shotgun (WGS) entry which is preliminary data.</text>
</comment>
<dbReference type="Proteomes" id="UP000018211">
    <property type="component" value="Unassembled WGS sequence"/>
</dbReference>
<evidence type="ECO:0000313" key="3">
    <source>
        <dbReference type="EMBL" id="CCO46148.1"/>
    </source>
</evidence>
<reference evidence="3 4" key="1">
    <citation type="journal article" date="2013" name="ISME J.">
        <title>Comparative genomics of pathogenic lineages of Vibrio nigripulchritudo identifies virulence-associated traits.</title>
        <authorList>
            <person name="Goudenege D."/>
            <person name="Labreuche Y."/>
            <person name="Krin E."/>
            <person name="Ansquer D."/>
            <person name="Mangenot S."/>
            <person name="Calteau A."/>
            <person name="Medigue C."/>
            <person name="Mazel D."/>
            <person name="Polz M.F."/>
            <person name="Le Roux F."/>
        </authorList>
    </citation>
    <scope>NUCLEOTIDE SEQUENCE [LARGE SCALE GENOMIC DNA]</scope>
    <source>
        <strain evidence="3 4">SOn1</strain>
    </source>
</reference>
<evidence type="ECO:0000313" key="4">
    <source>
        <dbReference type="Proteomes" id="UP000018211"/>
    </source>
</evidence>
<evidence type="ECO:0000259" key="2">
    <source>
        <dbReference type="Pfam" id="PF07811"/>
    </source>
</evidence>
<dbReference type="EMBL" id="CAOF01000077">
    <property type="protein sequence ID" value="CCO46148.1"/>
    <property type="molecule type" value="Genomic_DNA"/>
</dbReference>
<keyword evidence="1" id="KW-0472">Membrane</keyword>
<proteinExistence type="predicted"/>
<protein>
    <recommendedName>
        <fullName evidence="2">TadE-like domain-containing protein</fullName>
    </recommendedName>
</protein>
<keyword evidence="1" id="KW-0812">Transmembrane</keyword>
<dbReference type="Pfam" id="PF07811">
    <property type="entry name" value="TadE"/>
    <property type="match status" value="1"/>
</dbReference>
<dbReference type="InterPro" id="IPR012495">
    <property type="entry name" value="TadE-like_dom"/>
</dbReference>
<accession>A0AAV2VNM8</accession>
<organism evidence="3 4">
    <name type="scientific">Vibrio nigripulchritudo SOn1</name>
    <dbReference type="NCBI Taxonomy" id="1238450"/>
    <lineage>
        <taxon>Bacteria</taxon>
        <taxon>Pseudomonadati</taxon>
        <taxon>Pseudomonadota</taxon>
        <taxon>Gammaproteobacteria</taxon>
        <taxon>Vibrionales</taxon>
        <taxon>Vibrionaceae</taxon>
        <taxon>Vibrio</taxon>
    </lineage>
</organism>
<evidence type="ECO:0000256" key="1">
    <source>
        <dbReference type="SAM" id="Phobius"/>
    </source>
</evidence>
<gene>
    <name evidence="3" type="ORF">VIBNISOn1_1680026</name>
</gene>
<dbReference type="RefSeq" id="WP_022611377.1">
    <property type="nucleotide sequence ID" value="NZ_LK391965.1"/>
</dbReference>
<feature type="domain" description="TadE-like" evidence="2">
    <location>
        <begin position="10"/>
        <end position="52"/>
    </location>
</feature>
<dbReference type="AlphaFoldDB" id="A0AAV2VNM8"/>
<keyword evidence="1" id="KW-1133">Transmembrane helix</keyword>
<feature type="transmembrane region" description="Helical" evidence="1">
    <location>
        <begin position="12"/>
        <end position="31"/>
    </location>
</feature>